<feature type="region of interest" description="Disordered" evidence="6">
    <location>
        <begin position="456"/>
        <end position="479"/>
    </location>
</feature>
<sequence>MYRERRCIAMSGHICFAVIVPALILVSSRVVQALPTISTKGSKFFTSDGDQFYIKGIVYQFYTLGTNLVNGDQCKIDADAISELGANLVSVYAVDPTVNHDECMEAFEEKGIYVMIYMSTPSFTINIEDPEWTIDLRNAFADIVDAFQAYDNLFGFFASSMIVNNVESSAAAPYAKAVIADMKAYRDLMQYRKMPMGYAATDVAALRLRQQKYFACGNSSIAADFYGLRRYSWYGSNSTFTASGYDELYDDAENYPIPIILAETGKNNDSGTTPYRVFDDQESLLGKQMNDRYSGSIIYEWPEEANNCGLVSYSDSWTLTGSVTAMGDFTRLKEQWATLTPVGVEASDYNPTLSAPSCPDYSSGTWSVMANAALPTVGMYGFTAPTGSTGMSGRTVTGSGTAVTETDGSDKSSSDSASGRSDRVAVGAIVGGVVGGIAIIALLLSGVCLLRRRKRQRGTGLPSRDELVNPESDKMVAGSEEIGLGDYEPKRHHEMSGTDPISELDPFKGDIATMRANEMSNGHQMNELQDAQQEIPRGDRGDSDVPLDSISTSQSASANDVGSPSPFVHAQRRMEVDWLESEEARLRQRREVLLSQSRATNA</sequence>
<keyword evidence="9" id="KW-1185">Reference proteome</keyword>
<keyword evidence="5" id="KW-0336">GPI-anchor</keyword>
<evidence type="ECO:0000256" key="6">
    <source>
        <dbReference type="SAM" id="MobiDB-lite"/>
    </source>
</evidence>
<keyword evidence="4" id="KW-0325">Glycoprotein</keyword>
<feature type="region of interest" description="Disordered" evidence="6">
    <location>
        <begin position="388"/>
        <end position="422"/>
    </location>
</feature>
<dbReference type="EC" id="2.4.1.-" evidence="5"/>
<dbReference type="GO" id="GO:0098552">
    <property type="term" value="C:side of membrane"/>
    <property type="evidence" value="ECO:0007669"/>
    <property type="project" value="UniProtKB-KW"/>
</dbReference>
<dbReference type="EMBL" id="MU004652">
    <property type="protein sequence ID" value="KAF2647237.1"/>
    <property type="molecule type" value="Genomic_DNA"/>
</dbReference>
<dbReference type="GO" id="GO:0042124">
    <property type="term" value="F:1,3-beta-glucanosyltransferase activity"/>
    <property type="evidence" value="ECO:0007669"/>
    <property type="project" value="TreeGrafter"/>
</dbReference>
<evidence type="ECO:0000256" key="1">
    <source>
        <dbReference type="ARBA" id="ARBA00004609"/>
    </source>
</evidence>
<comment type="similarity">
    <text evidence="2 5">Belongs to the glycosyl hydrolase 72 family.</text>
</comment>
<feature type="transmembrane region" description="Helical" evidence="7">
    <location>
        <begin position="424"/>
        <end position="450"/>
    </location>
</feature>
<dbReference type="Gene3D" id="3.20.20.80">
    <property type="entry name" value="Glycosidases"/>
    <property type="match status" value="1"/>
</dbReference>
<proteinExistence type="inferred from homology"/>
<keyword evidence="8" id="KW-0378">Hydrolase</keyword>
<dbReference type="GO" id="GO:0031505">
    <property type="term" value="P:fungal-type cell wall organization"/>
    <property type="evidence" value="ECO:0007669"/>
    <property type="project" value="TreeGrafter"/>
</dbReference>
<keyword evidence="5 7" id="KW-0472">Membrane</keyword>
<dbReference type="GO" id="GO:0005886">
    <property type="term" value="C:plasma membrane"/>
    <property type="evidence" value="ECO:0007669"/>
    <property type="project" value="UniProtKB-SubCell"/>
</dbReference>
<evidence type="ECO:0000313" key="8">
    <source>
        <dbReference type="EMBL" id="KAF2647237.1"/>
    </source>
</evidence>
<name>A0A6A6SJS6_9PLEO</name>
<keyword evidence="5" id="KW-0808">Transferase</keyword>
<comment type="function">
    <text evidence="5">Splits internally a 1,3-beta-glucan molecule and transfers the newly generated reducing end (the donor) to the non-reducing end of another 1,3-beta-glucan molecule (the acceptor) forming a 1,3-beta linkage, resulting in the elongation of 1,3-beta-glucan chains in the cell wall.</text>
</comment>
<reference evidence="8" key="1">
    <citation type="journal article" date="2020" name="Stud. Mycol.">
        <title>101 Dothideomycetes genomes: a test case for predicting lifestyles and emergence of pathogens.</title>
        <authorList>
            <person name="Haridas S."/>
            <person name="Albert R."/>
            <person name="Binder M."/>
            <person name="Bloem J."/>
            <person name="Labutti K."/>
            <person name="Salamov A."/>
            <person name="Andreopoulos B."/>
            <person name="Baker S."/>
            <person name="Barry K."/>
            <person name="Bills G."/>
            <person name="Bluhm B."/>
            <person name="Cannon C."/>
            <person name="Castanera R."/>
            <person name="Culley D."/>
            <person name="Daum C."/>
            <person name="Ezra D."/>
            <person name="Gonzalez J."/>
            <person name="Henrissat B."/>
            <person name="Kuo A."/>
            <person name="Liang C."/>
            <person name="Lipzen A."/>
            <person name="Lutzoni F."/>
            <person name="Magnuson J."/>
            <person name="Mondo S."/>
            <person name="Nolan M."/>
            <person name="Ohm R."/>
            <person name="Pangilinan J."/>
            <person name="Park H.-J."/>
            <person name="Ramirez L."/>
            <person name="Alfaro M."/>
            <person name="Sun H."/>
            <person name="Tritt A."/>
            <person name="Yoshinaga Y."/>
            <person name="Zwiers L.-H."/>
            <person name="Turgeon B."/>
            <person name="Goodwin S."/>
            <person name="Spatafora J."/>
            <person name="Crous P."/>
            <person name="Grigoriev I."/>
        </authorList>
    </citation>
    <scope>NUCLEOTIDE SEQUENCE</scope>
    <source>
        <strain evidence="8">CBS 122681</strain>
    </source>
</reference>
<evidence type="ECO:0000256" key="5">
    <source>
        <dbReference type="RuleBase" id="RU361209"/>
    </source>
</evidence>
<evidence type="ECO:0000256" key="3">
    <source>
        <dbReference type="ARBA" id="ARBA00022729"/>
    </source>
</evidence>
<dbReference type="InterPro" id="IPR004886">
    <property type="entry name" value="Glucanosyltransferase"/>
</dbReference>
<evidence type="ECO:0000256" key="7">
    <source>
        <dbReference type="SAM" id="Phobius"/>
    </source>
</evidence>
<keyword evidence="5" id="KW-0449">Lipoprotein</keyword>
<feature type="compositionally biased region" description="Polar residues" evidence="6">
    <location>
        <begin position="549"/>
        <end position="562"/>
    </location>
</feature>
<gene>
    <name evidence="8" type="ORF">K491DRAFT_644248</name>
</gene>
<evidence type="ECO:0000256" key="4">
    <source>
        <dbReference type="ARBA" id="ARBA00023180"/>
    </source>
</evidence>
<dbReference type="SUPFAM" id="SSF51445">
    <property type="entry name" value="(Trans)glycosidases"/>
    <property type="match status" value="1"/>
</dbReference>
<feature type="region of interest" description="Disordered" evidence="6">
    <location>
        <begin position="534"/>
        <end position="568"/>
    </location>
</feature>
<feature type="compositionally biased region" description="Polar residues" evidence="6">
    <location>
        <begin position="388"/>
        <end position="406"/>
    </location>
</feature>
<dbReference type="OrthoDB" id="421038at2759"/>
<feature type="compositionally biased region" description="Basic and acidic residues" evidence="6">
    <location>
        <begin position="463"/>
        <end position="474"/>
    </location>
</feature>
<dbReference type="AlphaFoldDB" id="A0A6A6SJS6"/>
<accession>A0A6A6SJS6</accession>
<dbReference type="GO" id="GO:0016787">
    <property type="term" value="F:hydrolase activity"/>
    <property type="evidence" value="ECO:0007669"/>
    <property type="project" value="UniProtKB-KW"/>
</dbReference>
<keyword evidence="7" id="KW-0812">Transmembrane</keyword>
<keyword evidence="7" id="KW-1133">Transmembrane helix</keyword>
<feature type="region of interest" description="Disordered" evidence="6">
    <location>
        <begin position="487"/>
        <end position="506"/>
    </location>
</feature>
<dbReference type="GO" id="GO:0071970">
    <property type="term" value="P:fungal-type cell wall (1-&gt;3)-beta-D-glucan biosynthetic process"/>
    <property type="evidence" value="ECO:0007669"/>
    <property type="project" value="TreeGrafter"/>
</dbReference>
<dbReference type="PANTHER" id="PTHR31468:SF8">
    <property type="entry name" value="1,3-BETA-GLUCANOSYLTRANSFERASE GAS2"/>
    <property type="match status" value="1"/>
</dbReference>
<dbReference type="PANTHER" id="PTHR31468">
    <property type="entry name" value="1,3-BETA-GLUCANOSYLTRANSFERASE GAS1"/>
    <property type="match status" value="1"/>
</dbReference>
<evidence type="ECO:0000313" key="9">
    <source>
        <dbReference type="Proteomes" id="UP000799324"/>
    </source>
</evidence>
<feature type="compositionally biased region" description="Basic and acidic residues" evidence="6">
    <location>
        <begin position="487"/>
        <end position="496"/>
    </location>
</feature>
<comment type="subcellular location">
    <subcellularLocation>
        <location evidence="1 5">Cell membrane</location>
        <topology evidence="1 5">Lipid-anchor</topology>
        <topology evidence="1 5">GPI-anchor</topology>
    </subcellularLocation>
</comment>
<dbReference type="Pfam" id="PF03198">
    <property type="entry name" value="Glyco_hydro_72"/>
    <property type="match status" value="1"/>
</dbReference>
<keyword evidence="3" id="KW-0732">Signal</keyword>
<organism evidence="8 9">
    <name type="scientific">Lophiostoma macrostomum CBS 122681</name>
    <dbReference type="NCBI Taxonomy" id="1314788"/>
    <lineage>
        <taxon>Eukaryota</taxon>
        <taxon>Fungi</taxon>
        <taxon>Dikarya</taxon>
        <taxon>Ascomycota</taxon>
        <taxon>Pezizomycotina</taxon>
        <taxon>Dothideomycetes</taxon>
        <taxon>Pleosporomycetidae</taxon>
        <taxon>Pleosporales</taxon>
        <taxon>Lophiostomataceae</taxon>
        <taxon>Lophiostoma</taxon>
    </lineage>
</organism>
<evidence type="ECO:0000256" key="2">
    <source>
        <dbReference type="ARBA" id="ARBA00007528"/>
    </source>
</evidence>
<protein>
    <recommendedName>
        <fullName evidence="5">1,3-beta-glucanosyltransferase</fullName>
        <ecNumber evidence="5">2.4.1.-</ecNumber>
    </recommendedName>
</protein>
<dbReference type="InterPro" id="IPR017853">
    <property type="entry name" value="GH"/>
</dbReference>
<dbReference type="Proteomes" id="UP000799324">
    <property type="component" value="Unassembled WGS sequence"/>
</dbReference>